<dbReference type="RefSeq" id="WP_142000901.1">
    <property type="nucleotide sequence ID" value="NZ_VFML01000001.1"/>
</dbReference>
<dbReference type="EMBL" id="VFML01000001">
    <property type="protein sequence ID" value="TQJ05362.1"/>
    <property type="molecule type" value="Genomic_DNA"/>
</dbReference>
<gene>
    <name evidence="1" type="ORF">FB471_5190</name>
</gene>
<sequence>MDIDQITLSVLADEAREYAPRLFALYGVYREHLFPEDEDGYLGWGMEFTELGKAILWFPDGSTHWAHSAAGILDHHTWHSEARLVWLTDPHPPTADDYDLAGH</sequence>
<keyword evidence="2" id="KW-1185">Reference proteome</keyword>
<organism evidence="1 2">
    <name type="scientific">Amycolatopsis cihanbeyliensis</name>
    <dbReference type="NCBI Taxonomy" id="1128664"/>
    <lineage>
        <taxon>Bacteria</taxon>
        <taxon>Bacillati</taxon>
        <taxon>Actinomycetota</taxon>
        <taxon>Actinomycetes</taxon>
        <taxon>Pseudonocardiales</taxon>
        <taxon>Pseudonocardiaceae</taxon>
        <taxon>Amycolatopsis</taxon>
    </lineage>
</organism>
<protein>
    <submittedName>
        <fullName evidence="1">Uncharacterized protein</fullName>
    </submittedName>
</protein>
<dbReference type="Proteomes" id="UP000320876">
    <property type="component" value="Unassembled WGS sequence"/>
</dbReference>
<accession>A0A542DQI0</accession>
<reference evidence="1 2" key="1">
    <citation type="submission" date="2019-06" db="EMBL/GenBank/DDBJ databases">
        <title>Sequencing the genomes of 1000 actinobacteria strains.</title>
        <authorList>
            <person name="Klenk H.-P."/>
        </authorList>
    </citation>
    <scope>NUCLEOTIDE SEQUENCE [LARGE SCALE GENOMIC DNA]</scope>
    <source>
        <strain evidence="1 2">DSM 45679</strain>
    </source>
</reference>
<proteinExistence type="predicted"/>
<evidence type="ECO:0000313" key="2">
    <source>
        <dbReference type="Proteomes" id="UP000320876"/>
    </source>
</evidence>
<comment type="caution">
    <text evidence="1">The sequence shown here is derived from an EMBL/GenBank/DDBJ whole genome shotgun (WGS) entry which is preliminary data.</text>
</comment>
<dbReference type="OrthoDB" id="3692212at2"/>
<name>A0A542DQI0_AMYCI</name>
<dbReference type="AlphaFoldDB" id="A0A542DQI0"/>
<evidence type="ECO:0000313" key="1">
    <source>
        <dbReference type="EMBL" id="TQJ05362.1"/>
    </source>
</evidence>